<keyword evidence="3" id="KW-1185">Reference proteome</keyword>
<organism evidence="2 3">
    <name type="scientific">Pseudonocardia eucalypti</name>
    <dbReference type="NCBI Taxonomy" id="648755"/>
    <lineage>
        <taxon>Bacteria</taxon>
        <taxon>Bacillati</taxon>
        <taxon>Actinomycetota</taxon>
        <taxon>Actinomycetes</taxon>
        <taxon>Pseudonocardiales</taxon>
        <taxon>Pseudonocardiaceae</taxon>
        <taxon>Pseudonocardia</taxon>
    </lineage>
</organism>
<feature type="transmembrane region" description="Helical" evidence="1">
    <location>
        <begin position="48"/>
        <end position="71"/>
    </location>
</feature>
<evidence type="ECO:0000256" key="1">
    <source>
        <dbReference type="SAM" id="Phobius"/>
    </source>
</evidence>
<name>A0ABP9PIH5_9PSEU</name>
<gene>
    <name evidence="2" type="ORF">GCM10023321_07650</name>
</gene>
<feature type="transmembrane region" description="Helical" evidence="1">
    <location>
        <begin position="24"/>
        <end position="42"/>
    </location>
</feature>
<feature type="transmembrane region" description="Helical" evidence="1">
    <location>
        <begin position="78"/>
        <end position="100"/>
    </location>
</feature>
<dbReference type="RefSeq" id="WP_345702513.1">
    <property type="nucleotide sequence ID" value="NZ_BAABJP010000001.1"/>
</dbReference>
<protein>
    <submittedName>
        <fullName evidence="2">Uncharacterized protein</fullName>
    </submittedName>
</protein>
<proteinExistence type="predicted"/>
<keyword evidence="1" id="KW-1133">Transmembrane helix</keyword>
<sequence>MTDDRTATGTALAPLPAEPREQTGAISVLAVLLVDTVLLAVLELCFLTLYWGAVPIPLSALLGLVTTPWLVRNAGAVAGVPGAGLVLGAWAVVIFGIGLAGPGGDVLLPLDLLSMAQVMAGLLPGAFVLGRVIRNERAGSD</sequence>
<evidence type="ECO:0000313" key="3">
    <source>
        <dbReference type="Proteomes" id="UP001428817"/>
    </source>
</evidence>
<dbReference type="Proteomes" id="UP001428817">
    <property type="component" value="Unassembled WGS sequence"/>
</dbReference>
<keyword evidence="1" id="KW-0812">Transmembrane</keyword>
<evidence type="ECO:0000313" key="2">
    <source>
        <dbReference type="EMBL" id="GAA5147126.1"/>
    </source>
</evidence>
<reference evidence="3" key="1">
    <citation type="journal article" date="2019" name="Int. J. Syst. Evol. Microbiol.">
        <title>The Global Catalogue of Microorganisms (GCM) 10K type strain sequencing project: providing services to taxonomists for standard genome sequencing and annotation.</title>
        <authorList>
            <consortium name="The Broad Institute Genomics Platform"/>
            <consortium name="The Broad Institute Genome Sequencing Center for Infectious Disease"/>
            <person name="Wu L."/>
            <person name="Ma J."/>
        </authorList>
    </citation>
    <scope>NUCLEOTIDE SEQUENCE [LARGE SCALE GENOMIC DNA]</scope>
    <source>
        <strain evidence="3">JCM 18303</strain>
    </source>
</reference>
<comment type="caution">
    <text evidence="2">The sequence shown here is derived from an EMBL/GenBank/DDBJ whole genome shotgun (WGS) entry which is preliminary data.</text>
</comment>
<feature type="transmembrane region" description="Helical" evidence="1">
    <location>
        <begin position="112"/>
        <end position="133"/>
    </location>
</feature>
<dbReference type="EMBL" id="BAABJP010000001">
    <property type="protein sequence ID" value="GAA5147126.1"/>
    <property type="molecule type" value="Genomic_DNA"/>
</dbReference>
<keyword evidence="1" id="KW-0472">Membrane</keyword>
<accession>A0ABP9PIH5</accession>